<dbReference type="Pfam" id="PF00550">
    <property type="entry name" value="PP-binding"/>
    <property type="match status" value="1"/>
</dbReference>
<feature type="compositionally biased region" description="Basic and acidic residues" evidence="4">
    <location>
        <begin position="1"/>
        <end position="16"/>
    </location>
</feature>
<comment type="cofactor">
    <cofactor evidence="1">
        <name>pantetheine 4'-phosphate</name>
        <dbReference type="ChEBI" id="CHEBI:47942"/>
    </cofactor>
</comment>
<protein>
    <submittedName>
        <fullName evidence="6">Amino acid adenylation domain-containing protein</fullName>
    </submittedName>
</protein>
<dbReference type="GO" id="GO:0043041">
    <property type="term" value="P:amino acid activation for nonribosomal peptide biosynthetic process"/>
    <property type="evidence" value="ECO:0007669"/>
    <property type="project" value="TreeGrafter"/>
</dbReference>
<dbReference type="Gene3D" id="3.40.50.980">
    <property type="match status" value="2"/>
</dbReference>
<keyword evidence="7" id="KW-1185">Reference proteome</keyword>
<dbReference type="SUPFAM" id="SSF52777">
    <property type="entry name" value="CoA-dependent acyltransferases"/>
    <property type="match status" value="1"/>
</dbReference>
<dbReference type="Gene3D" id="1.10.1200.10">
    <property type="entry name" value="ACP-like"/>
    <property type="match status" value="1"/>
</dbReference>
<dbReference type="PROSITE" id="PS00455">
    <property type="entry name" value="AMP_BINDING"/>
    <property type="match status" value="1"/>
</dbReference>
<dbReference type="GO" id="GO:0047527">
    <property type="term" value="F:2,3-dihydroxybenzoate-serine ligase activity"/>
    <property type="evidence" value="ECO:0007669"/>
    <property type="project" value="TreeGrafter"/>
</dbReference>
<dbReference type="Pfam" id="PF00501">
    <property type="entry name" value="AMP-binding"/>
    <property type="match status" value="1"/>
</dbReference>
<dbReference type="GO" id="GO:0009366">
    <property type="term" value="C:enterobactin synthetase complex"/>
    <property type="evidence" value="ECO:0007669"/>
    <property type="project" value="TreeGrafter"/>
</dbReference>
<dbReference type="InterPro" id="IPR010071">
    <property type="entry name" value="AA_adenyl_dom"/>
</dbReference>
<dbReference type="NCBIfam" id="TIGR01733">
    <property type="entry name" value="AA-adenyl-dom"/>
    <property type="match status" value="1"/>
</dbReference>
<evidence type="ECO:0000313" key="6">
    <source>
        <dbReference type="EMBL" id="RCG32127.1"/>
    </source>
</evidence>
<dbReference type="GO" id="GO:0005829">
    <property type="term" value="C:cytosol"/>
    <property type="evidence" value="ECO:0007669"/>
    <property type="project" value="TreeGrafter"/>
</dbReference>
<dbReference type="FunFam" id="3.40.50.980:FF:000002">
    <property type="entry name" value="Enterobactin synthetase component F"/>
    <property type="match status" value="1"/>
</dbReference>
<dbReference type="GO" id="GO:0031177">
    <property type="term" value="F:phosphopantetheine binding"/>
    <property type="evidence" value="ECO:0007669"/>
    <property type="project" value="InterPro"/>
</dbReference>
<dbReference type="SUPFAM" id="SSF56801">
    <property type="entry name" value="Acetyl-CoA synthetase-like"/>
    <property type="match status" value="1"/>
</dbReference>
<accession>A0A367FQY6</accession>
<dbReference type="FunFam" id="3.30.300.30:FF:000010">
    <property type="entry name" value="Enterobactin synthetase component F"/>
    <property type="match status" value="1"/>
</dbReference>
<dbReference type="Gene3D" id="3.30.300.30">
    <property type="match status" value="1"/>
</dbReference>
<feature type="region of interest" description="Disordered" evidence="4">
    <location>
        <begin position="1"/>
        <end position="22"/>
    </location>
</feature>
<organism evidence="6 7">
    <name type="scientific">Sphaerisporangium album</name>
    <dbReference type="NCBI Taxonomy" id="509200"/>
    <lineage>
        <taxon>Bacteria</taxon>
        <taxon>Bacillati</taxon>
        <taxon>Actinomycetota</taxon>
        <taxon>Actinomycetes</taxon>
        <taxon>Streptosporangiales</taxon>
        <taxon>Streptosporangiaceae</taxon>
        <taxon>Sphaerisporangium</taxon>
    </lineage>
</organism>
<dbReference type="InterPro" id="IPR020806">
    <property type="entry name" value="PKS_PP-bd"/>
</dbReference>
<dbReference type="GO" id="GO:0009239">
    <property type="term" value="P:enterobactin biosynthetic process"/>
    <property type="evidence" value="ECO:0007669"/>
    <property type="project" value="TreeGrafter"/>
</dbReference>
<dbReference type="InterPro" id="IPR006162">
    <property type="entry name" value="Ppantetheine_attach_site"/>
</dbReference>
<evidence type="ECO:0000256" key="2">
    <source>
        <dbReference type="ARBA" id="ARBA00022450"/>
    </source>
</evidence>
<keyword evidence="2" id="KW-0596">Phosphopantetheine</keyword>
<name>A0A367FQY6_9ACTN</name>
<feature type="domain" description="Carrier" evidence="5">
    <location>
        <begin position="716"/>
        <end position="791"/>
    </location>
</feature>
<dbReference type="CDD" id="cd17646">
    <property type="entry name" value="A_NRPS_AB3403-like"/>
    <property type="match status" value="1"/>
</dbReference>
<dbReference type="OrthoDB" id="2472181at2"/>
<dbReference type="InterPro" id="IPR000873">
    <property type="entry name" value="AMP-dep_synth/lig_dom"/>
</dbReference>
<proteinExistence type="predicted"/>
<dbReference type="InterPro" id="IPR036736">
    <property type="entry name" value="ACP-like_sf"/>
</dbReference>
<reference evidence="6 7" key="1">
    <citation type="submission" date="2018-06" db="EMBL/GenBank/DDBJ databases">
        <title>Sphaerisporangium craniellae sp. nov., isolated from a marine sponge in the South China Sea.</title>
        <authorList>
            <person name="Li L."/>
        </authorList>
    </citation>
    <scope>NUCLEOTIDE SEQUENCE [LARGE SCALE GENOMIC DNA]</scope>
    <source>
        <strain evidence="6 7">CCTCC AA 208026</strain>
    </source>
</reference>
<dbReference type="FunFam" id="2.30.38.10:FF:000001">
    <property type="entry name" value="Non-ribosomal peptide synthetase PvdI"/>
    <property type="match status" value="1"/>
</dbReference>
<dbReference type="InterPro" id="IPR020845">
    <property type="entry name" value="AMP-binding_CS"/>
</dbReference>
<dbReference type="Proteomes" id="UP000253094">
    <property type="component" value="Unassembled WGS sequence"/>
</dbReference>
<dbReference type="EMBL" id="QOIL01000003">
    <property type="protein sequence ID" value="RCG32127.1"/>
    <property type="molecule type" value="Genomic_DNA"/>
</dbReference>
<dbReference type="InterPro" id="IPR025110">
    <property type="entry name" value="AMP-bd_C"/>
</dbReference>
<evidence type="ECO:0000256" key="3">
    <source>
        <dbReference type="ARBA" id="ARBA00022553"/>
    </source>
</evidence>
<dbReference type="Gene3D" id="2.30.38.10">
    <property type="entry name" value="Luciferase, Domain 3"/>
    <property type="match status" value="1"/>
</dbReference>
<dbReference type="Pfam" id="PF13193">
    <property type="entry name" value="AMP-binding_C"/>
    <property type="match status" value="1"/>
</dbReference>
<dbReference type="FunFam" id="3.40.50.12780:FF:000012">
    <property type="entry name" value="Non-ribosomal peptide synthetase"/>
    <property type="match status" value="1"/>
</dbReference>
<dbReference type="Gene3D" id="3.30.559.30">
    <property type="entry name" value="Nonribosomal peptide synthetase, condensation domain"/>
    <property type="match status" value="2"/>
</dbReference>
<sequence length="798" mass="85013">MPDTDHFELWTDEPRRAGRPTPDGTVELVLSEADADAVRALASRGGASLGAVALAGFAAVLHRYTGRAEIPVQAGAEPGAETVQADLSGDPGFAALLGRLKLDQRQAAFTADGLSVSLDGFGAPDGGTGGGTDGTDGTAGSGPRVVAGYDRGLYHEDTARRLAGHVATLLAGAAADPALPVSRLPLLTAAERETIDGWNATEVDYPTAHTVPELITLQARATPDAVAIRFEGTSVTYRELEERANRLARHLRALGVGPDAVVAVHLERSVELVVALVATLKAGGAYLPLDPQYPPARLMFMAEDARARVLLTRRSLAGRVNVPDLRQVCLDDPAEGLDDLPAEPPAEAPALADLAYVIYTSGSTGMPKGVMNTHAGLLNRLLWMQETYRLGPGDAVMQKTPCGFDVSVWEFFWPFLTGARLVVIKPDGHKDMEYLGEVAEAERVTFLHFVPPMLALFLEFADLSKCGSIRQVVCSGEALPADLVRRFFASGLSAGLDNLYGPTEAAIDVTRWACGPEDPIIPIGAPIANTTVHVLDAHGNRMPVGMAGELHLGGVQLARGYLNRPDLTAEKFVTDPEDPDGRLYATGDLARWRADGVVEFLGRIDHQVKLNGSRIELGEIEAALLANPAVAQAVVVLGEDNRGEPALVAYLVYRGHPEPGGRVRARLAERLPEYMLPTMYVALTEIPLSPNGKVDRGALPKPAVRDLGTSEAEFVAPRDDVERLLADLFGKVLGRGPISIKDSFFDLGGHSLLAARLTARLRRNFGIDVPMRMLYAGPTVESLAVALVEAALVAERDA</sequence>
<dbReference type="PANTHER" id="PTHR45527">
    <property type="entry name" value="NONRIBOSOMAL PEPTIDE SYNTHETASE"/>
    <property type="match status" value="1"/>
</dbReference>
<dbReference type="InterPro" id="IPR045851">
    <property type="entry name" value="AMP-bd_C_sf"/>
</dbReference>
<comment type="caution">
    <text evidence="6">The sequence shown here is derived from an EMBL/GenBank/DDBJ whole genome shotgun (WGS) entry which is preliminary data.</text>
</comment>
<dbReference type="PROSITE" id="PS00012">
    <property type="entry name" value="PHOSPHOPANTETHEINE"/>
    <property type="match status" value="1"/>
</dbReference>
<dbReference type="AlphaFoldDB" id="A0A367FQY6"/>
<dbReference type="InterPro" id="IPR009081">
    <property type="entry name" value="PP-bd_ACP"/>
</dbReference>
<evidence type="ECO:0000259" key="5">
    <source>
        <dbReference type="PROSITE" id="PS50075"/>
    </source>
</evidence>
<evidence type="ECO:0000256" key="1">
    <source>
        <dbReference type="ARBA" id="ARBA00001957"/>
    </source>
</evidence>
<dbReference type="SUPFAM" id="SSF47336">
    <property type="entry name" value="ACP-like"/>
    <property type="match status" value="1"/>
</dbReference>
<gene>
    <name evidence="6" type="ORF">DQ384_06335</name>
</gene>
<evidence type="ECO:0000256" key="4">
    <source>
        <dbReference type="SAM" id="MobiDB-lite"/>
    </source>
</evidence>
<dbReference type="PANTHER" id="PTHR45527:SF1">
    <property type="entry name" value="FATTY ACID SYNTHASE"/>
    <property type="match status" value="1"/>
</dbReference>
<dbReference type="FunFam" id="3.40.50.980:FF:000001">
    <property type="entry name" value="Non-ribosomal peptide synthetase"/>
    <property type="match status" value="1"/>
</dbReference>
<dbReference type="PROSITE" id="PS50075">
    <property type="entry name" value="CARRIER"/>
    <property type="match status" value="1"/>
</dbReference>
<dbReference type="SMART" id="SM00823">
    <property type="entry name" value="PKS_PP"/>
    <property type="match status" value="1"/>
</dbReference>
<keyword evidence="3" id="KW-0597">Phosphoprotein</keyword>
<dbReference type="RefSeq" id="WP_114027744.1">
    <property type="nucleotide sequence ID" value="NZ_QOIL01000003.1"/>
</dbReference>
<evidence type="ECO:0000313" key="7">
    <source>
        <dbReference type="Proteomes" id="UP000253094"/>
    </source>
</evidence>